<dbReference type="EMBL" id="CAXITT010000240">
    <property type="protein sequence ID" value="CAL1536792.1"/>
    <property type="molecule type" value="Genomic_DNA"/>
</dbReference>
<comment type="similarity">
    <text evidence="2">Belongs to the Toll-like receptor family.</text>
</comment>
<dbReference type="PROSITE" id="PS51450">
    <property type="entry name" value="LRR"/>
    <property type="match status" value="2"/>
</dbReference>
<name>A0AAV2HRR2_LYMST</name>
<evidence type="ECO:0000256" key="2">
    <source>
        <dbReference type="ARBA" id="ARBA00009634"/>
    </source>
</evidence>
<feature type="transmembrane region" description="Helical" evidence="12">
    <location>
        <begin position="616"/>
        <end position="639"/>
    </location>
</feature>
<dbReference type="GO" id="GO:0002224">
    <property type="term" value="P:toll-like receptor signaling pathway"/>
    <property type="evidence" value="ECO:0007669"/>
    <property type="project" value="InterPro"/>
</dbReference>
<keyword evidence="4 12" id="KW-0812">Transmembrane</keyword>
<evidence type="ECO:0000259" key="13">
    <source>
        <dbReference type="PROSITE" id="PS50104"/>
    </source>
</evidence>
<keyword evidence="9" id="KW-0675">Receptor</keyword>
<dbReference type="InterPro" id="IPR001611">
    <property type="entry name" value="Leu-rich_rpt"/>
</dbReference>
<dbReference type="SUPFAM" id="SSF52200">
    <property type="entry name" value="Toll/Interleukin receptor TIR domain"/>
    <property type="match status" value="1"/>
</dbReference>
<evidence type="ECO:0000313" key="15">
    <source>
        <dbReference type="Proteomes" id="UP001497497"/>
    </source>
</evidence>
<gene>
    <name evidence="14" type="ORF">GSLYS_00010705001</name>
</gene>
<sequence>MIYKNKNLNKVGQFTKVEPISIPSNIKHLYLSHNAISEIYKNSFEHLTKLTHLELNCNQLKHIKKRMFIGLSSLESLNLASNNITSIEHNSFEDMNNLLILDLSLNKYLVGPNGKLPLHLYTGSTNSLHILHLQGIIDGVENATLGSELQPLPHLTKLFIGGTGSFCSIKFIHETFFINMPNIKTFVISRCPLVHINPSAYLNLRNLSSLSISYMKYDLVMAFKELEGLQNSSLRHLQLIHLYDSRYIYRWLTDIHAGFLRNIPLISLDLSENNIGILSQCFADLLPKTLRLIRLSRNTLTKITHVLKSLRFLPQLCNLDVSDQDASNLFFNDTVLCNFSSHNEDQDTSPFLQDDLEQEECSVTIRDFPPNLKILKARSFLDSRNHIFKYHWPSNNSLEVIDLSGSYFTRWGNGCMPESIKHADLSNNYCTNINKHFFSINNSIECLRLSNNLLGPVFTDDKTGEVFANLRHTKLLDVSMNSVYQLPGDFFKGLPELETLIVSNNKIQILNVSFLQMPKLKFIDFSKNSINWITRNSRAELDTIAIDHHVALDLTYNPLPCSCAGLEILIWLNNTNVQLWDKEFLTCIHESGETERNIISLQKELETLQRQCTYQALTLFMCVSAMLIICTLLTSLFMYRYRWKLRYLWSIALVKLFGAELKTEENGYRFDAYILYAEETRTFVLRDCVRELEEKRGHRLCIEERDFMPGTYIVSNIVSGVQNSSKTVPIVTPGFYQGDYTEYGVKMALMEEIFARRSVLYLCLYEPTDNEDLSHDFLTVMKNNRYIEFPPQDEESDEIQQIFWNRMSSVIGKSEESFSPEQDTCSSPPELLSDVSSQES</sequence>
<dbReference type="SMART" id="SM00255">
    <property type="entry name" value="TIR"/>
    <property type="match status" value="1"/>
</dbReference>
<feature type="region of interest" description="Disordered" evidence="11">
    <location>
        <begin position="814"/>
        <end position="840"/>
    </location>
</feature>
<dbReference type="PANTHER" id="PTHR24365">
    <property type="entry name" value="TOLL-LIKE RECEPTOR"/>
    <property type="match status" value="1"/>
</dbReference>
<protein>
    <recommendedName>
        <fullName evidence="13">TIR domain-containing protein</fullName>
    </recommendedName>
</protein>
<evidence type="ECO:0000256" key="11">
    <source>
        <dbReference type="SAM" id="MobiDB-lite"/>
    </source>
</evidence>
<evidence type="ECO:0000256" key="3">
    <source>
        <dbReference type="ARBA" id="ARBA00022614"/>
    </source>
</evidence>
<accession>A0AAV2HRR2</accession>
<proteinExistence type="inferred from homology"/>
<dbReference type="InterPro" id="IPR032675">
    <property type="entry name" value="LRR_dom_sf"/>
</dbReference>
<comment type="subcellular location">
    <subcellularLocation>
        <location evidence="1">Membrane</location>
        <topology evidence="1">Single-pass type I membrane protein</topology>
    </subcellularLocation>
</comment>
<dbReference type="Gene3D" id="3.40.50.10140">
    <property type="entry name" value="Toll/interleukin-1 receptor homology (TIR) domain"/>
    <property type="match status" value="1"/>
</dbReference>
<evidence type="ECO:0000256" key="12">
    <source>
        <dbReference type="SAM" id="Phobius"/>
    </source>
</evidence>
<dbReference type="PANTHER" id="PTHR24365:SF541">
    <property type="entry name" value="PROTEIN TOLL-RELATED"/>
    <property type="match status" value="1"/>
</dbReference>
<dbReference type="Pfam" id="PF13855">
    <property type="entry name" value="LRR_8"/>
    <property type="match status" value="2"/>
</dbReference>
<dbReference type="PIRSF" id="PIRSF037595">
    <property type="entry name" value="Toll-like_receptor"/>
    <property type="match status" value="1"/>
</dbReference>
<keyword evidence="8 12" id="KW-0472">Membrane</keyword>
<keyword evidence="6" id="KW-0677">Repeat</keyword>
<evidence type="ECO:0000256" key="4">
    <source>
        <dbReference type="ARBA" id="ARBA00022692"/>
    </source>
</evidence>
<dbReference type="InterPro" id="IPR035897">
    <property type="entry name" value="Toll_tir_struct_dom_sf"/>
</dbReference>
<evidence type="ECO:0000256" key="5">
    <source>
        <dbReference type="ARBA" id="ARBA00022729"/>
    </source>
</evidence>
<dbReference type="Pfam" id="PF13676">
    <property type="entry name" value="TIR_2"/>
    <property type="match status" value="1"/>
</dbReference>
<dbReference type="GO" id="GO:0004888">
    <property type="term" value="F:transmembrane signaling receptor activity"/>
    <property type="evidence" value="ECO:0007669"/>
    <property type="project" value="InterPro"/>
</dbReference>
<dbReference type="SUPFAM" id="SSF52058">
    <property type="entry name" value="L domain-like"/>
    <property type="match status" value="1"/>
</dbReference>
<dbReference type="AlphaFoldDB" id="A0AAV2HRR2"/>
<keyword evidence="15" id="KW-1185">Reference proteome</keyword>
<keyword evidence="10" id="KW-0325">Glycoprotein</keyword>
<comment type="caution">
    <text evidence="14">The sequence shown here is derived from an EMBL/GenBank/DDBJ whole genome shotgun (WGS) entry which is preliminary data.</text>
</comment>
<evidence type="ECO:0000256" key="9">
    <source>
        <dbReference type="ARBA" id="ARBA00023170"/>
    </source>
</evidence>
<keyword evidence="3" id="KW-0433">Leucine-rich repeat</keyword>
<evidence type="ECO:0000256" key="6">
    <source>
        <dbReference type="ARBA" id="ARBA00022737"/>
    </source>
</evidence>
<dbReference type="Proteomes" id="UP001497497">
    <property type="component" value="Unassembled WGS sequence"/>
</dbReference>
<feature type="compositionally biased region" description="Polar residues" evidence="11">
    <location>
        <begin position="817"/>
        <end position="827"/>
    </location>
</feature>
<evidence type="ECO:0000313" key="14">
    <source>
        <dbReference type="EMBL" id="CAL1536792.1"/>
    </source>
</evidence>
<dbReference type="PROSITE" id="PS50104">
    <property type="entry name" value="TIR"/>
    <property type="match status" value="1"/>
</dbReference>
<dbReference type="GO" id="GO:0006955">
    <property type="term" value="P:immune response"/>
    <property type="evidence" value="ECO:0007669"/>
    <property type="project" value="InterPro"/>
</dbReference>
<organism evidence="14 15">
    <name type="scientific">Lymnaea stagnalis</name>
    <name type="common">Great pond snail</name>
    <name type="synonym">Helix stagnalis</name>
    <dbReference type="NCBI Taxonomy" id="6523"/>
    <lineage>
        <taxon>Eukaryota</taxon>
        <taxon>Metazoa</taxon>
        <taxon>Spiralia</taxon>
        <taxon>Lophotrochozoa</taxon>
        <taxon>Mollusca</taxon>
        <taxon>Gastropoda</taxon>
        <taxon>Heterobranchia</taxon>
        <taxon>Euthyneura</taxon>
        <taxon>Panpulmonata</taxon>
        <taxon>Hygrophila</taxon>
        <taxon>Lymnaeoidea</taxon>
        <taxon>Lymnaeidae</taxon>
        <taxon>Lymnaea</taxon>
    </lineage>
</organism>
<evidence type="ECO:0000256" key="1">
    <source>
        <dbReference type="ARBA" id="ARBA00004479"/>
    </source>
</evidence>
<keyword evidence="5" id="KW-0732">Signal</keyword>
<dbReference type="InterPro" id="IPR003591">
    <property type="entry name" value="Leu-rich_rpt_typical-subtyp"/>
</dbReference>
<feature type="domain" description="TIR" evidence="13">
    <location>
        <begin position="668"/>
        <end position="811"/>
    </location>
</feature>
<dbReference type="SMART" id="SM00369">
    <property type="entry name" value="LRR_TYP"/>
    <property type="match status" value="5"/>
</dbReference>
<evidence type="ECO:0000256" key="10">
    <source>
        <dbReference type="ARBA" id="ARBA00023180"/>
    </source>
</evidence>
<evidence type="ECO:0000256" key="7">
    <source>
        <dbReference type="ARBA" id="ARBA00022989"/>
    </source>
</evidence>
<dbReference type="GO" id="GO:0005886">
    <property type="term" value="C:plasma membrane"/>
    <property type="evidence" value="ECO:0007669"/>
    <property type="project" value="TreeGrafter"/>
</dbReference>
<reference evidence="14 15" key="1">
    <citation type="submission" date="2024-04" db="EMBL/GenBank/DDBJ databases">
        <authorList>
            <consortium name="Genoscope - CEA"/>
            <person name="William W."/>
        </authorList>
    </citation>
    <scope>NUCLEOTIDE SEQUENCE [LARGE SCALE GENOMIC DNA]</scope>
</reference>
<dbReference type="Gene3D" id="3.80.10.10">
    <property type="entry name" value="Ribonuclease Inhibitor"/>
    <property type="match status" value="3"/>
</dbReference>
<dbReference type="InterPro" id="IPR017241">
    <property type="entry name" value="Toll-like_receptor"/>
</dbReference>
<keyword evidence="7 12" id="KW-1133">Transmembrane helix</keyword>
<dbReference type="InterPro" id="IPR000157">
    <property type="entry name" value="TIR_dom"/>
</dbReference>
<evidence type="ECO:0000256" key="8">
    <source>
        <dbReference type="ARBA" id="ARBA00023136"/>
    </source>
</evidence>